<dbReference type="SMART" id="SM00271">
    <property type="entry name" value="DnaJ"/>
    <property type="match status" value="1"/>
</dbReference>
<feature type="domain" description="J" evidence="3">
    <location>
        <begin position="73"/>
        <end position="133"/>
    </location>
</feature>
<feature type="domain" description="PDZ" evidence="4">
    <location>
        <begin position="789"/>
        <end position="848"/>
    </location>
</feature>
<evidence type="ECO:0000256" key="1">
    <source>
        <dbReference type="SAM" id="MobiDB-lite"/>
    </source>
</evidence>
<evidence type="ECO:0000259" key="4">
    <source>
        <dbReference type="PROSITE" id="PS50106"/>
    </source>
</evidence>
<dbReference type="SMART" id="SM00228">
    <property type="entry name" value="PDZ"/>
    <property type="match status" value="4"/>
</dbReference>
<sequence length="933" mass="103756">MQARQRHGASLFICRESSSHFSSHVELMAWFLSRLERQALAGFAVCVVVTAVLHEVMQLRDLATSIQTQLLEDHYSTLGVAADASQAEITTAYRRATNKISSKQQADKQSRAKLSAAYETLSGASRPAYDKRRQFVMLASFILIAALVSVPAVFLAYFCARVLVRVRARDLDPESFTGRVNQSLQSMERSFEVKIAKDQDVRLGAQLMPVDNGKRLQICNIVDEGLIHQHNSKVLEERAGCNEVGISPAGMVWWHLPLLRESDIIESVNEKRGATDMMNELKSGEEWLSLRIRRRLVGGASVLPFLFEQKLTRRENERWGCELVAPPDESDSLEVAGEILETSSSEASPGTVLRPGDRIVSVGSVVGSKMLDTLHDSSLLSLSLLVVRGVLMPPGLIQASPKEVSCGPLQKSEGQKLGIRIGHCFESPPAHGILLGPGCASSMVVKEVVPGHLVDQWNVQQASSDALLPSCVIVAVNGRRKSQEFATELAKPVVTIVFRPLLAELVKRPEVQVKEPRCESTDSRRGRHVRPLHLNIDEEALRPWPARVLHGWAPRWLLPCPFEERLRNQLRLLHCEFTARIERPDESRRLGLHLQGDRGGLQVLEVADGGLVAQYNKARLASRSSSEMDVRRGDRLVAVGSTTSPGAMMDHLAKQGQDDLELRFSRPAAKSAPGVWEIDIRRSENQGWGLELSEVMMTTPAGPRSAGVLRVQRVAEEAALGQWNSSQDSQWCVEPGDLLVACEPEVEPKQILRRLRGAQEVRLTFLRWHKGAAPEPEALPSEPGRSRFEVVISRTGEDRLGLRLRPCTRDPTRTVVSEVVPDSLVDRHNKAMPENRILQGDEVDSVNGEGDPARFPDCCSQSRIVFRLTRRSNRQHAGCYSKHRHTPHLTSYTPPTLLPHFSTRLPNQPRQNPYHKQNNNLAKTQSTTKTQSA</sequence>
<dbReference type="InterPro" id="IPR036869">
    <property type="entry name" value="J_dom_sf"/>
</dbReference>
<evidence type="ECO:0008006" key="7">
    <source>
        <dbReference type="Google" id="ProtNLM"/>
    </source>
</evidence>
<dbReference type="OrthoDB" id="434092at2759"/>
<dbReference type="CDD" id="cd06257">
    <property type="entry name" value="DnaJ"/>
    <property type="match status" value="1"/>
</dbReference>
<comment type="caution">
    <text evidence="5">The sequence shown here is derived from an EMBL/GenBank/DDBJ whole genome shotgun (WGS) entry which is preliminary data.</text>
</comment>
<dbReference type="Gene3D" id="1.10.287.110">
    <property type="entry name" value="DnaJ domain"/>
    <property type="match status" value="1"/>
</dbReference>
<keyword evidence="2" id="KW-0812">Transmembrane</keyword>
<evidence type="ECO:0000259" key="3">
    <source>
        <dbReference type="PROSITE" id="PS50076"/>
    </source>
</evidence>
<keyword evidence="2" id="KW-1133">Transmembrane helix</keyword>
<feature type="compositionally biased region" description="Polar residues" evidence="1">
    <location>
        <begin position="904"/>
        <end position="933"/>
    </location>
</feature>
<dbReference type="SUPFAM" id="SSF46565">
    <property type="entry name" value="Chaperone J-domain"/>
    <property type="match status" value="1"/>
</dbReference>
<evidence type="ECO:0000313" key="6">
    <source>
        <dbReference type="Proteomes" id="UP000601435"/>
    </source>
</evidence>
<gene>
    <name evidence="5" type="ORF">SNEC2469_LOCUS5941</name>
</gene>
<dbReference type="PROSITE" id="PS50106">
    <property type="entry name" value="PDZ"/>
    <property type="match status" value="2"/>
</dbReference>
<keyword evidence="2" id="KW-0472">Membrane</keyword>
<dbReference type="Proteomes" id="UP000601435">
    <property type="component" value="Unassembled WGS sequence"/>
</dbReference>
<dbReference type="AlphaFoldDB" id="A0A812MAX2"/>
<name>A0A812MAX2_9DINO</name>
<accession>A0A812MAX2</accession>
<reference evidence="5" key="1">
    <citation type="submission" date="2021-02" db="EMBL/GenBank/DDBJ databases">
        <authorList>
            <person name="Dougan E. K."/>
            <person name="Rhodes N."/>
            <person name="Thang M."/>
            <person name="Chan C."/>
        </authorList>
    </citation>
    <scope>NUCLEOTIDE SEQUENCE</scope>
</reference>
<protein>
    <recommendedName>
        <fullName evidence="7">J domain-containing protein</fullName>
    </recommendedName>
</protein>
<feature type="transmembrane region" description="Helical" evidence="2">
    <location>
        <begin position="135"/>
        <end position="158"/>
    </location>
</feature>
<feature type="region of interest" description="Disordered" evidence="1">
    <location>
        <begin position="877"/>
        <end position="933"/>
    </location>
</feature>
<organism evidence="5 6">
    <name type="scientific">Symbiodinium necroappetens</name>
    <dbReference type="NCBI Taxonomy" id="1628268"/>
    <lineage>
        <taxon>Eukaryota</taxon>
        <taxon>Sar</taxon>
        <taxon>Alveolata</taxon>
        <taxon>Dinophyceae</taxon>
        <taxon>Suessiales</taxon>
        <taxon>Symbiodiniaceae</taxon>
        <taxon>Symbiodinium</taxon>
    </lineage>
</organism>
<feature type="domain" description="PDZ" evidence="4">
    <location>
        <begin position="578"/>
        <end position="643"/>
    </location>
</feature>
<evidence type="ECO:0000256" key="2">
    <source>
        <dbReference type="SAM" id="Phobius"/>
    </source>
</evidence>
<dbReference type="EMBL" id="CAJNJA010010656">
    <property type="protein sequence ID" value="CAE7260610.1"/>
    <property type="molecule type" value="Genomic_DNA"/>
</dbReference>
<dbReference type="InterPro" id="IPR001623">
    <property type="entry name" value="DnaJ_domain"/>
</dbReference>
<evidence type="ECO:0000313" key="5">
    <source>
        <dbReference type="EMBL" id="CAE7260610.1"/>
    </source>
</evidence>
<keyword evidence="6" id="KW-1185">Reference proteome</keyword>
<dbReference type="InterPro" id="IPR001478">
    <property type="entry name" value="PDZ"/>
</dbReference>
<proteinExistence type="predicted"/>
<dbReference type="PROSITE" id="PS50076">
    <property type="entry name" value="DNAJ_2"/>
    <property type="match status" value="1"/>
</dbReference>